<gene>
    <name evidence="2" type="ORF">DAY19_00830</name>
</gene>
<dbReference type="EMBL" id="QDKL01000001">
    <property type="protein sequence ID" value="RZF22344.1"/>
    <property type="molecule type" value="Genomic_DNA"/>
</dbReference>
<dbReference type="Proteomes" id="UP000443582">
    <property type="component" value="Unassembled WGS sequence"/>
</dbReference>
<sequence>MEAVSLEHIYDFKGHKALIREVSASDKKLILEGIKEMQPKSIYHRFFAAKKGLTGKELISLTEYDKRFHYAIGAITATSPIHPMGIARFDIFRENHEEAEFAITIIDKFQGMGVGKELLSLLIVEAKKRGVKILKGEMLTTNSNMIGLAQSMTKSHGCELKLSSAHQGIQTLSLILP</sequence>
<name>A0ABY0ILD9_9BACT</name>
<dbReference type="Gene3D" id="3.40.630.30">
    <property type="match status" value="1"/>
</dbReference>
<dbReference type="SUPFAM" id="SSF55729">
    <property type="entry name" value="Acyl-CoA N-acyltransferases (Nat)"/>
    <property type="match status" value="1"/>
</dbReference>
<feature type="domain" description="N-acetyltransferase" evidence="1">
    <location>
        <begin position="17"/>
        <end position="177"/>
    </location>
</feature>
<dbReference type="RefSeq" id="WP_114705289.1">
    <property type="nucleotide sequence ID" value="NZ_QDKL01000001.1"/>
</dbReference>
<dbReference type="InterPro" id="IPR016181">
    <property type="entry name" value="Acyl_CoA_acyltransferase"/>
</dbReference>
<comment type="caution">
    <text evidence="2">The sequence shown here is derived from an EMBL/GenBank/DDBJ whole genome shotgun (WGS) entry which is preliminary data.</text>
</comment>
<organism evidence="2 3">
    <name type="scientific">Halobacteriovorax vibrionivorans</name>
    <dbReference type="NCBI Taxonomy" id="2152716"/>
    <lineage>
        <taxon>Bacteria</taxon>
        <taxon>Pseudomonadati</taxon>
        <taxon>Bdellovibrionota</taxon>
        <taxon>Bacteriovoracia</taxon>
        <taxon>Bacteriovoracales</taxon>
        <taxon>Halobacteriovoraceae</taxon>
        <taxon>Halobacteriovorax</taxon>
    </lineage>
</organism>
<reference evidence="3" key="1">
    <citation type="journal article" date="2019" name="Int. J. Syst. Evol. Microbiol.">
        <title>Halobacteriovorax valvorus sp. nov., a novel prokaryotic predator isolated from coastal seawater of China.</title>
        <authorList>
            <person name="Chen M.-X."/>
        </authorList>
    </citation>
    <scope>NUCLEOTIDE SEQUENCE [LARGE SCALE GENOMIC DNA]</scope>
    <source>
        <strain evidence="3">BL9</strain>
    </source>
</reference>
<evidence type="ECO:0000313" key="2">
    <source>
        <dbReference type="EMBL" id="RZF22344.1"/>
    </source>
</evidence>
<proteinExistence type="predicted"/>
<protein>
    <recommendedName>
        <fullName evidence="1">N-acetyltransferase domain-containing protein</fullName>
    </recommendedName>
</protein>
<keyword evidence="3" id="KW-1185">Reference proteome</keyword>
<dbReference type="CDD" id="cd04301">
    <property type="entry name" value="NAT_SF"/>
    <property type="match status" value="1"/>
</dbReference>
<evidence type="ECO:0000259" key="1">
    <source>
        <dbReference type="PROSITE" id="PS51186"/>
    </source>
</evidence>
<dbReference type="Pfam" id="PF00583">
    <property type="entry name" value="Acetyltransf_1"/>
    <property type="match status" value="1"/>
</dbReference>
<dbReference type="PROSITE" id="PS51186">
    <property type="entry name" value="GNAT"/>
    <property type="match status" value="1"/>
</dbReference>
<evidence type="ECO:0000313" key="3">
    <source>
        <dbReference type="Proteomes" id="UP000443582"/>
    </source>
</evidence>
<dbReference type="InterPro" id="IPR000182">
    <property type="entry name" value="GNAT_dom"/>
</dbReference>
<accession>A0ABY0ILD9</accession>